<keyword evidence="3" id="KW-1185">Reference proteome</keyword>
<evidence type="ECO:0000256" key="1">
    <source>
        <dbReference type="SAM" id="MobiDB-lite"/>
    </source>
</evidence>
<feature type="compositionally biased region" description="Basic and acidic residues" evidence="1">
    <location>
        <begin position="11"/>
        <end position="21"/>
    </location>
</feature>
<gene>
    <name evidence="2" type="ORF">Baya_1778</name>
</gene>
<accession>A0A556TM22</accession>
<proteinExistence type="predicted"/>
<evidence type="ECO:0000313" key="3">
    <source>
        <dbReference type="Proteomes" id="UP000319801"/>
    </source>
</evidence>
<comment type="caution">
    <text evidence="2">The sequence shown here is derived from an EMBL/GenBank/DDBJ whole genome shotgun (WGS) entry which is preliminary data.</text>
</comment>
<dbReference type="AlphaFoldDB" id="A0A556TM22"/>
<feature type="region of interest" description="Disordered" evidence="1">
    <location>
        <begin position="1"/>
        <end position="50"/>
    </location>
</feature>
<dbReference type="OrthoDB" id="294696at2759"/>
<organism evidence="2 3">
    <name type="scientific">Bagarius yarrelli</name>
    <name type="common">Goonch</name>
    <name type="synonym">Bagrus yarrelli</name>
    <dbReference type="NCBI Taxonomy" id="175774"/>
    <lineage>
        <taxon>Eukaryota</taxon>
        <taxon>Metazoa</taxon>
        <taxon>Chordata</taxon>
        <taxon>Craniata</taxon>
        <taxon>Vertebrata</taxon>
        <taxon>Euteleostomi</taxon>
        <taxon>Actinopterygii</taxon>
        <taxon>Neopterygii</taxon>
        <taxon>Teleostei</taxon>
        <taxon>Ostariophysi</taxon>
        <taxon>Siluriformes</taxon>
        <taxon>Sisoridae</taxon>
        <taxon>Sisorinae</taxon>
        <taxon>Bagarius</taxon>
    </lineage>
</organism>
<reference evidence="2 3" key="1">
    <citation type="journal article" date="2019" name="Genome Biol. Evol.">
        <title>Whole-Genome Sequencing of the Giant Devil Catfish, Bagarius yarrelli.</title>
        <authorList>
            <person name="Jiang W."/>
            <person name="Lv Y."/>
            <person name="Cheng L."/>
            <person name="Yang K."/>
            <person name="Chao B."/>
            <person name="Wang X."/>
            <person name="Li Y."/>
            <person name="Pan X."/>
            <person name="You X."/>
            <person name="Zhang Y."/>
            <person name="Yang J."/>
            <person name="Li J."/>
            <person name="Zhang X."/>
            <person name="Liu S."/>
            <person name="Sun C."/>
            <person name="Yang J."/>
            <person name="Shi Q."/>
        </authorList>
    </citation>
    <scope>NUCLEOTIDE SEQUENCE [LARGE SCALE GENOMIC DNA]</scope>
    <source>
        <strain evidence="2">JWS20170419001</strain>
        <tissue evidence="2">Muscle</tissue>
    </source>
</reference>
<name>A0A556TM22_BAGYA</name>
<protein>
    <submittedName>
        <fullName evidence="2">Endoplasmic reticulum resident protein 44</fullName>
    </submittedName>
</protein>
<evidence type="ECO:0000313" key="2">
    <source>
        <dbReference type="EMBL" id="TSK20230.1"/>
    </source>
</evidence>
<dbReference type="Proteomes" id="UP000319801">
    <property type="component" value="Unassembled WGS sequence"/>
</dbReference>
<dbReference type="Gene3D" id="3.40.30.10">
    <property type="entry name" value="Glutaredoxin"/>
    <property type="match status" value="1"/>
</dbReference>
<dbReference type="EMBL" id="VCAZ01000005">
    <property type="protein sequence ID" value="TSK20230.1"/>
    <property type="molecule type" value="Genomic_DNA"/>
</dbReference>
<sequence>MTSQMDYSDTDVGRWEEENKEVASSPPESSFQKLAPSENRYTILRDRDEL</sequence>